<protein>
    <submittedName>
        <fullName evidence="5">tRNA (Carboxymethyluridine(34)-5-O)-methyltransferase</fullName>
    </submittedName>
</protein>
<dbReference type="Proteomes" id="UP000827549">
    <property type="component" value="Chromosome 1"/>
</dbReference>
<dbReference type="AlphaFoldDB" id="A0AAF0Y4S7"/>
<dbReference type="GO" id="GO:0106335">
    <property type="term" value="F:tRNA (5-carboxymethyluridine(34)-5-O)-methyltransferase activity"/>
    <property type="evidence" value="ECO:0007669"/>
    <property type="project" value="TreeGrafter"/>
</dbReference>
<dbReference type="PANTHER" id="PTHR13069:SF21">
    <property type="entry name" value="ALKYLATED DNA REPAIR PROTEIN ALKB HOMOLOG 8"/>
    <property type="match status" value="1"/>
</dbReference>
<evidence type="ECO:0000259" key="4">
    <source>
        <dbReference type="Pfam" id="PF08241"/>
    </source>
</evidence>
<dbReference type="GO" id="GO:0008757">
    <property type="term" value="F:S-adenosylmethionine-dependent methyltransferase activity"/>
    <property type="evidence" value="ECO:0007669"/>
    <property type="project" value="InterPro"/>
</dbReference>
<feature type="domain" description="Methyltransferase type 11" evidence="4">
    <location>
        <begin position="71"/>
        <end position="157"/>
    </location>
</feature>
<evidence type="ECO:0000313" key="5">
    <source>
        <dbReference type="EMBL" id="WOO76703.1"/>
    </source>
</evidence>
<dbReference type="GO" id="GO:0002098">
    <property type="term" value="P:tRNA wobble uridine modification"/>
    <property type="evidence" value="ECO:0007669"/>
    <property type="project" value="TreeGrafter"/>
</dbReference>
<dbReference type="GO" id="GO:0000049">
    <property type="term" value="F:tRNA binding"/>
    <property type="evidence" value="ECO:0007669"/>
    <property type="project" value="TreeGrafter"/>
</dbReference>
<dbReference type="GO" id="GO:0005634">
    <property type="term" value="C:nucleus"/>
    <property type="evidence" value="ECO:0007669"/>
    <property type="project" value="TreeGrafter"/>
</dbReference>
<dbReference type="SUPFAM" id="SSF53335">
    <property type="entry name" value="S-adenosyl-L-methionine-dependent methyltransferases"/>
    <property type="match status" value="1"/>
</dbReference>
<dbReference type="InterPro" id="IPR029063">
    <property type="entry name" value="SAM-dependent_MTases_sf"/>
</dbReference>
<organism evidence="5 6">
    <name type="scientific">Vanrija pseudolonga</name>
    <dbReference type="NCBI Taxonomy" id="143232"/>
    <lineage>
        <taxon>Eukaryota</taxon>
        <taxon>Fungi</taxon>
        <taxon>Dikarya</taxon>
        <taxon>Basidiomycota</taxon>
        <taxon>Agaricomycotina</taxon>
        <taxon>Tremellomycetes</taxon>
        <taxon>Trichosporonales</taxon>
        <taxon>Trichosporonaceae</taxon>
        <taxon>Vanrija</taxon>
    </lineage>
</organism>
<dbReference type="EMBL" id="CP086714">
    <property type="protein sequence ID" value="WOO76703.1"/>
    <property type="molecule type" value="Genomic_DNA"/>
</dbReference>
<dbReference type="RefSeq" id="XP_062622735.1">
    <property type="nucleotide sequence ID" value="XM_062766751.1"/>
</dbReference>
<name>A0AAF0Y4S7_9TREE</name>
<proteinExistence type="predicted"/>
<dbReference type="Pfam" id="PF08241">
    <property type="entry name" value="Methyltransf_11"/>
    <property type="match status" value="1"/>
</dbReference>
<accession>A0AAF0Y4S7</accession>
<dbReference type="GO" id="GO:0005737">
    <property type="term" value="C:cytoplasm"/>
    <property type="evidence" value="ECO:0007669"/>
    <property type="project" value="TreeGrafter"/>
</dbReference>
<feature type="compositionally biased region" description="Pro residues" evidence="3">
    <location>
        <begin position="1"/>
        <end position="19"/>
    </location>
</feature>
<evidence type="ECO:0000256" key="3">
    <source>
        <dbReference type="SAM" id="MobiDB-lite"/>
    </source>
</evidence>
<dbReference type="InterPro" id="IPR013216">
    <property type="entry name" value="Methyltransf_11"/>
</dbReference>
<gene>
    <name evidence="5" type="primary">trm9</name>
    <name evidence="5" type="ORF">LOC62_01G000326</name>
</gene>
<dbReference type="GO" id="GO:0030488">
    <property type="term" value="P:tRNA methylation"/>
    <property type="evidence" value="ECO:0007669"/>
    <property type="project" value="TreeGrafter"/>
</dbReference>
<keyword evidence="6" id="KW-1185">Reference proteome</keyword>
<keyword evidence="1" id="KW-0489">Methyltransferase</keyword>
<dbReference type="PANTHER" id="PTHR13069">
    <property type="entry name" value="ALKYLATED DNA REPAIR PROTEIN ALKB HOMOLOG 8"/>
    <property type="match status" value="1"/>
</dbReference>
<dbReference type="Gene3D" id="3.40.50.150">
    <property type="entry name" value="Vaccinia Virus protein VP39"/>
    <property type="match status" value="1"/>
</dbReference>
<feature type="region of interest" description="Disordered" evidence="3">
    <location>
        <begin position="1"/>
        <end position="33"/>
    </location>
</feature>
<reference evidence="5" key="1">
    <citation type="submission" date="2023-10" db="EMBL/GenBank/DDBJ databases">
        <authorList>
            <person name="Noh H."/>
        </authorList>
    </citation>
    <scope>NUCLEOTIDE SEQUENCE</scope>
    <source>
        <strain evidence="5">DUCC4014</strain>
    </source>
</reference>
<evidence type="ECO:0000256" key="2">
    <source>
        <dbReference type="ARBA" id="ARBA00022679"/>
    </source>
</evidence>
<keyword evidence="2" id="KW-0808">Transferase</keyword>
<dbReference type="InterPro" id="IPR051422">
    <property type="entry name" value="AlkB_tRNA_MeTrf/Diox"/>
</dbReference>
<dbReference type="GeneID" id="87803585"/>
<evidence type="ECO:0000256" key="1">
    <source>
        <dbReference type="ARBA" id="ARBA00022603"/>
    </source>
</evidence>
<sequence length="287" mass="31370">MSETTPAPPPAAAPKPLPRPATSSGDPAADEETQVHEVYEAIAPHFARTRFKPWPLIEAFLSRLPPHSVGLDAGAGNGKYLPAAAAAGHWAIAVDRSRGLLDIAKGQLEDGAECVRGDISDAPWRAGVFDFAISIAAIHHLSTPERRAESVKALLSPLRVSPAPEPPARFFIYVWAYEQGPNSRRKMGSLAGSDDKDKTQDFLVPWVLAPLRAKGEHVPDNQQVFHRYYHLFVEGELRRLVEGAARDAGFVLLREGEGGESGVKHLRVVAEGWEADNWWLEAEVFRG</sequence>
<evidence type="ECO:0000313" key="6">
    <source>
        <dbReference type="Proteomes" id="UP000827549"/>
    </source>
</evidence>